<keyword evidence="1" id="KW-0812">Transmembrane</keyword>
<name>A0A1Y5RCH0_9RHOB</name>
<evidence type="ECO:0000313" key="3">
    <source>
        <dbReference type="Proteomes" id="UP000193862"/>
    </source>
</evidence>
<evidence type="ECO:0000256" key="1">
    <source>
        <dbReference type="SAM" id="Phobius"/>
    </source>
</evidence>
<evidence type="ECO:0000313" key="2">
    <source>
        <dbReference type="EMBL" id="SLN14092.1"/>
    </source>
</evidence>
<feature type="transmembrane region" description="Helical" evidence="1">
    <location>
        <begin position="200"/>
        <end position="220"/>
    </location>
</feature>
<dbReference type="EMBL" id="FWFS01000001">
    <property type="protein sequence ID" value="SLN14092.1"/>
    <property type="molecule type" value="Genomic_DNA"/>
</dbReference>
<gene>
    <name evidence="2" type="ORF">AQS8620_00212</name>
</gene>
<reference evidence="2 3" key="1">
    <citation type="submission" date="2017-03" db="EMBL/GenBank/DDBJ databases">
        <authorList>
            <person name="Afonso C.L."/>
            <person name="Miller P.J."/>
            <person name="Scott M.A."/>
            <person name="Spackman E."/>
            <person name="Goraichik I."/>
            <person name="Dimitrov K.M."/>
            <person name="Suarez D.L."/>
            <person name="Swayne D.E."/>
        </authorList>
    </citation>
    <scope>NUCLEOTIDE SEQUENCE [LARGE SCALE GENOMIC DNA]</scope>
    <source>
        <strain evidence="2 3">CECT 8620</strain>
    </source>
</reference>
<feature type="transmembrane region" description="Helical" evidence="1">
    <location>
        <begin position="73"/>
        <end position="91"/>
    </location>
</feature>
<dbReference type="AlphaFoldDB" id="A0A1Y5RCH0"/>
<keyword evidence="3" id="KW-1185">Reference proteome</keyword>
<protein>
    <submittedName>
        <fullName evidence="2">Uncharacterized protein</fullName>
    </submittedName>
</protein>
<proteinExistence type="predicted"/>
<feature type="transmembrane region" description="Helical" evidence="1">
    <location>
        <begin position="232"/>
        <end position="252"/>
    </location>
</feature>
<dbReference type="Proteomes" id="UP000193862">
    <property type="component" value="Unassembled WGS sequence"/>
</dbReference>
<accession>A0A1Y5RCH0</accession>
<organism evidence="2 3">
    <name type="scientific">Aquimixticola soesokkakensis</name>
    <dbReference type="NCBI Taxonomy" id="1519096"/>
    <lineage>
        <taxon>Bacteria</taxon>
        <taxon>Pseudomonadati</taxon>
        <taxon>Pseudomonadota</taxon>
        <taxon>Alphaproteobacteria</taxon>
        <taxon>Rhodobacterales</taxon>
        <taxon>Paracoccaceae</taxon>
        <taxon>Aquimixticola</taxon>
    </lineage>
</organism>
<feature type="transmembrane region" description="Helical" evidence="1">
    <location>
        <begin position="35"/>
        <end position="52"/>
    </location>
</feature>
<dbReference type="RefSeq" id="WP_234990340.1">
    <property type="nucleotide sequence ID" value="NZ_FWFS01000001.1"/>
</dbReference>
<sequence length="281" mass="30792">MFNRYLGALVRAFLVMLLVATPSVALPNVTSDSGQIVALVALFGGALTFFEYTSAYPSLVEFRDAPPFNRIRYVSLLITLLILSAICRGISQPTGFTEFLTAFGALVGYICDFPYSPVRLMTQLLPANAPAGDIALVRITASMAYIISLLSLFVFVSSLTLRQWPSRSGAFNVWINLPTFDPTAGGDVVQRLTRDARFNIAMGFLLPFLVPAFLKAAASIFDTTTLTNSHSLIWTVAAWAFLPASLFMRGIAMRRVADMIAQKRRATYAAAEHDPREVYPA</sequence>
<keyword evidence="1" id="KW-1133">Transmembrane helix</keyword>
<feature type="transmembrane region" description="Helical" evidence="1">
    <location>
        <begin position="143"/>
        <end position="161"/>
    </location>
</feature>
<keyword evidence="1" id="KW-0472">Membrane</keyword>